<dbReference type="GO" id="GO:0003677">
    <property type="term" value="F:DNA binding"/>
    <property type="evidence" value="ECO:0007669"/>
    <property type="project" value="UniProtKB-UniRule"/>
</dbReference>
<dbReference type="Proteomes" id="UP001230933">
    <property type="component" value="Chromosome"/>
</dbReference>
<name>A0A0C3AAD7_RHOER</name>
<accession>A0A0C3AAD7</accession>
<gene>
    <name evidence="4" type="ORF">BS297_03695</name>
    <name evidence="6" type="ORF">G9444_1698</name>
    <name evidence="5" type="ORF">I3517_06595</name>
    <name evidence="7" type="ORF">QIE55_08230</name>
</gene>
<feature type="DNA-binding region" description="H-T-H motif" evidence="2">
    <location>
        <begin position="30"/>
        <end position="49"/>
    </location>
</feature>
<dbReference type="RefSeq" id="WP_019744460.1">
    <property type="nucleotide sequence ID" value="NZ_AP018733.1"/>
</dbReference>
<evidence type="ECO:0000313" key="6">
    <source>
        <dbReference type="EMBL" id="QIP38942.1"/>
    </source>
</evidence>
<reference evidence="6 9" key="2">
    <citation type="submission" date="2020-03" db="EMBL/GenBank/DDBJ databases">
        <title>Screen low temperature-resistant strains for efficient degradation of petroleum hydrocarbons under the low temperature.</title>
        <authorList>
            <person name="Wang Y."/>
            <person name="Chen J."/>
        </authorList>
    </citation>
    <scope>NUCLEOTIDE SEQUENCE [LARGE SCALE GENOMIC DNA]</scope>
    <source>
        <strain evidence="6 9">KB1</strain>
    </source>
</reference>
<evidence type="ECO:0000256" key="1">
    <source>
        <dbReference type="ARBA" id="ARBA00023125"/>
    </source>
</evidence>
<evidence type="ECO:0000256" key="2">
    <source>
        <dbReference type="PROSITE-ProRule" id="PRU00335"/>
    </source>
</evidence>
<dbReference type="GO" id="GO:0006355">
    <property type="term" value="P:regulation of DNA-templated transcription"/>
    <property type="evidence" value="ECO:0007669"/>
    <property type="project" value="UniProtKB-ARBA"/>
</dbReference>
<evidence type="ECO:0000313" key="7">
    <source>
        <dbReference type="EMBL" id="WGV51188.1"/>
    </source>
</evidence>
<dbReference type="SUPFAM" id="SSF48498">
    <property type="entry name" value="Tetracyclin repressor-like, C-terminal domain"/>
    <property type="match status" value="1"/>
</dbReference>
<keyword evidence="10" id="KW-1185">Reference proteome</keyword>
<evidence type="ECO:0000313" key="8">
    <source>
        <dbReference type="Proteomes" id="UP000325576"/>
    </source>
</evidence>
<protein>
    <submittedName>
        <fullName evidence="4">TetR family transcriptional regulator</fullName>
    </submittedName>
</protein>
<dbReference type="PANTHER" id="PTHR30328">
    <property type="entry name" value="TRANSCRIPTIONAL REPRESSOR"/>
    <property type="match status" value="1"/>
</dbReference>
<dbReference type="InterPro" id="IPR050109">
    <property type="entry name" value="HTH-type_TetR-like_transc_reg"/>
</dbReference>
<dbReference type="Proteomes" id="UP000502345">
    <property type="component" value="Chromosome"/>
</dbReference>
<dbReference type="EMBL" id="MRBO01000134">
    <property type="protein sequence ID" value="KAB2586744.1"/>
    <property type="molecule type" value="Genomic_DNA"/>
</dbReference>
<dbReference type="InterPro" id="IPR041467">
    <property type="entry name" value="Sco4008_C"/>
</dbReference>
<keyword evidence="1 2" id="KW-0238">DNA-binding</keyword>
<reference evidence="4 8" key="1">
    <citation type="journal article" date="2017" name="Poromechanics V (2013)">
        <title>Genomic Characterization of the Arsenic-Tolerant Actinobacterium, &lt;i&gt;Rhodococcus erythropolis&lt;/i&gt; S43.</title>
        <authorList>
            <person name="Retamal-Morales G."/>
            <person name="Mehnert M."/>
            <person name="Schwabe R."/>
            <person name="Tischler D."/>
            <person name="Schloemann M."/>
            <person name="Levican G.J."/>
        </authorList>
    </citation>
    <scope>NUCLEOTIDE SEQUENCE [LARGE SCALE GENOMIC DNA]</scope>
    <source>
        <strain evidence="4 8">S43</strain>
    </source>
</reference>
<dbReference type="EMBL" id="CP124545">
    <property type="protein sequence ID" value="WGV51188.1"/>
    <property type="molecule type" value="Genomic_DNA"/>
</dbReference>
<organism evidence="4 8">
    <name type="scientific">Rhodococcus erythropolis</name>
    <name type="common">Arthrobacter picolinophilus</name>
    <dbReference type="NCBI Taxonomy" id="1833"/>
    <lineage>
        <taxon>Bacteria</taxon>
        <taxon>Bacillati</taxon>
        <taxon>Actinomycetota</taxon>
        <taxon>Actinomycetes</taxon>
        <taxon>Mycobacteriales</taxon>
        <taxon>Nocardiaceae</taxon>
        <taxon>Rhodococcus</taxon>
        <taxon>Rhodococcus erythropolis group</taxon>
    </lineage>
</organism>
<sequence length="191" mass="21433">MAPTDVTATKQRILDAAQEEFGTYGLAGARIDRIAKNGNASKERLYAYFGDKVALFHAVLDVDFEQAMESVEFTGEDMPAHAVELFDAMLAKPQIQRMMIWGQLQGEAPRMKKLAEEHSSWVPRMATIRKAQEDGLISKHWDPQDLITMLFGLVFGWVVAPGVADNQNVDADEIARRREVVREAVTRICKP</sequence>
<dbReference type="InterPro" id="IPR009057">
    <property type="entry name" value="Homeodomain-like_sf"/>
</dbReference>
<dbReference type="AlphaFoldDB" id="A0A0C3AAD7"/>
<evidence type="ECO:0000313" key="4">
    <source>
        <dbReference type="EMBL" id="KAB2586744.1"/>
    </source>
</evidence>
<dbReference type="Proteomes" id="UP000325576">
    <property type="component" value="Unassembled WGS sequence"/>
</dbReference>
<evidence type="ECO:0000313" key="5">
    <source>
        <dbReference type="EMBL" id="MBH5142280.1"/>
    </source>
</evidence>
<dbReference type="EMBL" id="JAECSB010000028">
    <property type="protein sequence ID" value="MBH5142280.1"/>
    <property type="molecule type" value="Genomic_DNA"/>
</dbReference>
<dbReference type="PANTHER" id="PTHR30328:SF54">
    <property type="entry name" value="HTH-TYPE TRANSCRIPTIONAL REPRESSOR SCO4008"/>
    <property type="match status" value="1"/>
</dbReference>
<dbReference type="Pfam" id="PF17926">
    <property type="entry name" value="TetR_C_21"/>
    <property type="match status" value="1"/>
</dbReference>
<dbReference type="InterPro" id="IPR036271">
    <property type="entry name" value="Tet_transcr_reg_TetR-rel_C_sf"/>
</dbReference>
<reference evidence="7" key="4">
    <citation type="submission" date="2023-08" db="EMBL/GenBank/DDBJ databases">
        <title>Isolation and Characterization of Rhodococcus erythropolis MGMM8.</title>
        <authorList>
            <person name="Diabankana R.G.C."/>
            <person name="Afordoanyi D.M."/>
            <person name="Validov S.Z."/>
        </authorList>
    </citation>
    <scope>NUCLEOTIDE SEQUENCE</scope>
    <source>
        <strain evidence="7">MGMM8</strain>
    </source>
</reference>
<dbReference type="Pfam" id="PF00440">
    <property type="entry name" value="TetR_N"/>
    <property type="match status" value="1"/>
</dbReference>
<dbReference type="SUPFAM" id="SSF46689">
    <property type="entry name" value="Homeodomain-like"/>
    <property type="match status" value="1"/>
</dbReference>
<evidence type="ECO:0000313" key="10">
    <source>
        <dbReference type="Proteomes" id="UP000627573"/>
    </source>
</evidence>
<dbReference type="PROSITE" id="PS50977">
    <property type="entry name" value="HTH_TETR_2"/>
    <property type="match status" value="1"/>
</dbReference>
<dbReference type="OMA" id="HSIQQMS"/>
<reference evidence="5 10" key="3">
    <citation type="submission" date="2020-12" db="EMBL/GenBank/DDBJ databases">
        <title>Draft genome sequence of furan degrading bacterial strain FUR100.</title>
        <authorList>
            <person name="Woiski C."/>
        </authorList>
    </citation>
    <scope>NUCLEOTIDE SEQUENCE [LARGE SCALE GENOMIC DNA]</scope>
    <source>
        <strain evidence="5 10">FUR100</strain>
    </source>
</reference>
<proteinExistence type="predicted"/>
<feature type="domain" description="HTH tetR-type" evidence="3">
    <location>
        <begin position="7"/>
        <end position="67"/>
    </location>
</feature>
<dbReference type="GeneID" id="57488319"/>
<dbReference type="Proteomes" id="UP000627573">
    <property type="component" value="Unassembled WGS sequence"/>
</dbReference>
<dbReference type="Gene3D" id="1.10.357.10">
    <property type="entry name" value="Tetracycline Repressor, domain 2"/>
    <property type="match status" value="1"/>
</dbReference>
<dbReference type="KEGG" id="reb:XU06_07575"/>
<dbReference type="EMBL" id="CP050124">
    <property type="protein sequence ID" value="QIP38942.1"/>
    <property type="molecule type" value="Genomic_DNA"/>
</dbReference>
<evidence type="ECO:0000259" key="3">
    <source>
        <dbReference type="PROSITE" id="PS50977"/>
    </source>
</evidence>
<evidence type="ECO:0000313" key="9">
    <source>
        <dbReference type="Proteomes" id="UP000502345"/>
    </source>
</evidence>
<dbReference type="InterPro" id="IPR001647">
    <property type="entry name" value="HTH_TetR"/>
</dbReference>